<evidence type="ECO:0000313" key="2">
    <source>
        <dbReference type="EMBL" id="JAD84371.1"/>
    </source>
</evidence>
<feature type="region of interest" description="Disordered" evidence="1">
    <location>
        <begin position="28"/>
        <end position="91"/>
    </location>
</feature>
<organism evidence="2">
    <name type="scientific">Arundo donax</name>
    <name type="common">Giant reed</name>
    <name type="synonym">Donax arundinaceus</name>
    <dbReference type="NCBI Taxonomy" id="35708"/>
    <lineage>
        <taxon>Eukaryota</taxon>
        <taxon>Viridiplantae</taxon>
        <taxon>Streptophyta</taxon>
        <taxon>Embryophyta</taxon>
        <taxon>Tracheophyta</taxon>
        <taxon>Spermatophyta</taxon>
        <taxon>Magnoliopsida</taxon>
        <taxon>Liliopsida</taxon>
        <taxon>Poales</taxon>
        <taxon>Poaceae</taxon>
        <taxon>PACMAD clade</taxon>
        <taxon>Arundinoideae</taxon>
        <taxon>Arundineae</taxon>
        <taxon>Arundo</taxon>
    </lineage>
</organism>
<accession>A0A0A9D972</accession>
<proteinExistence type="predicted"/>
<protein>
    <submittedName>
        <fullName evidence="2">Uncharacterized protein</fullName>
    </submittedName>
</protein>
<name>A0A0A9D972_ARUDO</name>
<reference evidence="2" key="2">
    <citation type="journal article" date="2015" name="Data Brief">
        <title>Shoot transcriptome of the giant reed, Arundo donax.</title>
        <authorList>
            <person name="Barrero R.A."/>
            <person name="Guerrero F.D."/>
            <person name="Moolhuijzen P."/>
            <person name="Goolsby J.A."/>
            <person name="Tidwell J."/>
            <person name="Bellgard S.E."/>
            <person name="Bellgard M.I."/>
        </authorList>
    </citation>
    <scope>NUCLEOTIDE SEQUENCE</scope>
    <source>
        <tissue evidence="2">Shoot tissue taken approximately 20 cm above the soil surface</tissue>
    </source>
</reference>
<evidence type="ECO:0000256" key="1">
    <source>
        <dbReference type="SAM" id="MobiDB-lite"/>
    </source>
</evidence>
<dbReference type="AlphaFoldDB" id="A0A0A9D972"/>
<dbReference type="EMBL" id="GBRH01213524">
    <property type="protein sequence ID" value="JAD84371.1"/>
    <property type="molecule type" value="Transcribed_RNA"/>
</dbReference>
<feature type="compositionally biased region" description="Pro residues" evidence="1">
    <location>
        <begin position="71"/>
        <end position="81"/>
    </location>
</feature>
<sequence>MRQSSLVTHPPCKPLLQVIAVAPCGPQGAAARCRQKPSPGAHRHAHPQPGRQRSQFHQQDHAITPNFEHIPSPPATTPVPPTILVNMQATS</sequence>
<reference evidence="2" key="1">
    <citation type="submission" date="2014-09" db="EMBL/GenBank/DDBJ databases">
        <authorList>
            <person name="Magalhaes I.L.F."/>
            <person name="Oliveira U."/>
            <person name="Santos F.R."/>
            <person name="Vidigal T.H.D.A."/>
            <person name="Brescovit A.D."/>
            <person name="Santos A.J."/>
        </authorList>
    </citation>
    <scope>NUCLEOTIDE SEQUENCE</scope>
    <source>
        <tissue evidence="2">Shoot tissue taken approximately 20 cm above the soil surface</tissue>
    </source>
</reference>